<dbReference type="EMBL" id="JAJVCN010000004">
    <property type="protein sequence ID" value="MCE7011307.1"/>
    <property type="molecule type" value="Genomic_DNA"/>
</dbReference>
<dbReference type="SUPFAM" id="SSF53474">
    <property type="entry name" value="alpha/beta-Hydrolases"/>
    <property type="match status" value="1"/>
</dbReference>
<dbReference type="InterPro" id="IPR000073">
    <property type="entry name" value="AB_hydrolase_1"/>
</dbReference>
<keyword evidence="1 3" id="KW-0378">Hydrolase</keyword>
<dbReference type="RefSeq" id="WP_233733735.1">
    <property type="nucleotide sequence ID" value="NZ_JAJVCN010000004.1"/>
</dbReference>
<dbReference type="PRINTS" id="PR00412">
    <property type="entry name" value="EPOXHYDRLASE"/>
</dbReference>
<dbReference type="Gene3D" id="3.40.50.1820">
    <property type="entry name" value="alpha/beta hydrolase"/>
    <property type="match status" value="1"/>
</dbReference>
<comment type="caution">
    <text evidence="3">The sequence shown here is derived from an EMBL/GenBank/DDBJ whole genome shotgun (WGS) entry which is preliminary data.</text>
</comment>
<protein>
    <submittedName>
        <fullName evidence="3">Alpha/beta hydrolase</fullName>
    </submittedName>
</protein>
<accession>A0ABS8ZYQ8</accession>
<sequence>MTDADLARSLGFTSEYADVNGTRLHYVIGGEGSPLILLGGWPHTWWEFHKIMPALAEHHRVVAVDLRGMGGSAKPESGYDKKTMARDIAELIKTLGFSNANVAGHDIGAMVAYSLAVHHPEAIGKLALLDVPHPDEGWFFFTMLPQPQVPHMWWFAFNQLTELPQVLPNGRFRALIDHLCEGGLVNKDAITETDREIYAKAYDSPDAIRASNAWYQTWLQDIEDMKTYTPVTLPVLGLAAEDNAFLEAALRRQTTSFQHERIVGSGHYLAEEQPEAVTGHLLKFFS</sequence>
<dbReference type="InterPro" id="IPR000639">
    <property type="entry name" value="Epox_hydrolase-like"/>
</dbReference>
<dbReference type="InterPro" id="IPR029058">
    <property type="entry name" value="AB_hydrolase_fold"/>
</dbReference>
<organism evidence="3 4">
    <name type="scientific">Kibdelosporangium philippinense</name>
    <dbReference type="NCBI Taxonomy" id="211113"/>
    <lineage>
        <taxon>Bacteria</taxon>
        <taxon>Bacillati</taxon>
        <taxon>Actinomycetota</taxon>
        <taxon>Actinomycetes</taxon>
        <taxon>Pseudonocardiales</taxon>
        <taxon>Pseudonocardiaceae</taxon>
        <taxon>Kibdelosporangium</taxon>
    </lineage>
</organism>
<evidence type="ECO:0000313" key="4">
    <source>
        <dbReference type="Proteomes" id="UP001521150"/>
    </source>
</evidence>
<proteinExistence type="predicted"/>
<dbReference type="GO" id="GO:0016787">
    <property type="term" value="F:hydrolase activity"/>
    <property type="evidence" value="ECO:0007669"/>
    <property type="project" value="UniProtKB-KW"/>
</dbReference>
<gene>
    <name evidence="3" type="ORF">LWC34_52145</name>
</gene>
<dbReference type="PRINTS" id="PR00111">
    <property type="entry name" value="ABHYDROLASE"/>
</dbReference>
<evidence type="ECO:0000313" key="3">
    <source>
        <dbReference type="EMBL" id="MCE7011307.1"/>
    </source>
</evidence>
<dbReference type="PANTHER" id="PTHR43329">
    <property type="entry name" value="EPOXIDE HYDROLASE"/>
    <property type="match status" value="1"/>
</dbReference>
<feature type="domain" description="AB hydrolase-1" evidence="2">
    <location>
        <begin position="34"/>
        <end position="151"/>
    </location>
</feature>
<name>A0ABS8ZYQ8_9PSEU</name>
<evidence type="ECO:0000259" key="2">
    <source>
        <dbReference type="Pfam" id="PF00561"/>
    </source>
</evidence>
<dbReference type="Proteomes" id="UP001521150">
    <property type="component" value="Unassembled WGS sequence"/>
</dbReference>
<keyword evidence="4" id="KW-1185">Reference proteome</keyword>
<evidence type="ECO:0000256" key="1">
    <source>
        <dbReference type="ARBA" id="ARBA00022801"/>
    </source>
</evidence>
<dbReference type="Pfam" id="PF00561">
    <property type="entry name" value="Abhydrolase_1"/>
    <property type="match status" value="1"/>
</dbReference>
<reference evidence="3 4" key="1">
    <citation type="submission" date="2021-12" db="EMBL/GenBank/DDBJ databases">
        <title>Genome sequence of Kibdelosporangium philippinense ATCC 49844.</title>
        <authorList>
            <person name="Fedorov E.A."/>
            <person name="Omeragic M."/>
            <person name="Shalygina K.F."/>
            <person name="Maclea K.S."/>
        </authorList>
    </citation>
    <scope>NUCLEOTIDE SEQUENCE [LARGE SCALE GENOMIC DNA]</scope>
    <source>
        <strain evidence="3 4">ATCC 49844</strain>
    </source>
</reference>